<reference evidence="4" key="1">
    <citation type="journal article" date="2019" name="Int. J. Syst. Evol. Microbiol.">
        <title>The Global Catalogue of Microorganisms (GCM) 10K type strain sequencing project: providing services to taxonomists for standard genome sequencing and annotation.</title>
        <authorList>
            <consortium name="The Broad Institute Genomics Platform"/>
            <consortium name="The Broad Institute Genome Sequencing Center for Infectious Disease"/>
            <person name="Wu L."/>
            <person name="Ma J."/>
        </authorList>
    </citation>
    <scope>NUCLEOTIDE SEQUENCE [LARGE SCALE GENOMIC DNA]</scope>
    <source>
        <strain evidence="4">CGMCC 1.15461</strain>
    </source>
</reference>
<dbReference type="EMBL" id="BMJE01000007">
    <property type="protein sequence ID" value="GGB84217.1"/>
    <property type="molecule type" value="Genomic_DNA"/>
</dbReference>
<dbReference type="InterPro" id="IPR036291">
    <property type="entry name" value="NAD(P)-bd_dom_sf"/>
</dbReference>
<proteinExistence type="inferred from homology"/>
<dbReference type="PANTHER" id="PTHR43477">
    <property type="entry name" value="DIHYDROANTICAPSIN 7-DEHYDROGENASE"/>
    <property type="match status" value="1"/>
</dbReference>
<dbReference type="Gene3D" id="3.40.50.720">
    <property type="entry name" value="NAD(P)-binding Rossmann-like Domain"/>
    <property type="match status" value="1"/>
</dbReference>
<protein>
    <submittedName>
        <fullName evidence="3">Oxidoreductase</fullName>
    </submittedName>
</protein>
<dbReference type="CDD" id="cd05233">
    <property type="entry name" value="SDR_c"/>
    <property type="match status" value="1"/>
</dbReference>
<name>A0ABQ1K4Y6_9FLAO</name>
<keyword evidence="4" id="KW-1185">Reference proteome</keyword>
<gene>
    <name evidence="3" type="ORF">GCM10007424_25310</name>
</gene>
<organism evidence="3 4">
    <name type="scientific">Flavobacterium suaedae</name>
    <dbReference type="NCBI Taxonomy" id="1767027"/>
    <lineage>
        <taxon>Bacteria</taxon>
        <taxon>Pseudomonadati</taxon>
        <taxon>Bacteroidota</taxon>
        <taxon>Flavobacteriia</taxon>
        <taxon>Flavobacteriales</taxon>
        <taxon>Flavobacteriaceae</taxon>
        <taxon>Flavobacterium</taxon>
    </lineage>
</organism>
<dbReference type="Pfam" id="PF13561">
    <property type="entry name" value="adh_short_C2"/>
    <property type="match status" value="1"/>
</dbReference>
<evidence type="ECO:0000313" key="3">
    <source>
        <dbReference type="EMBL" id="GGB84217.1"/>
    </source>
</evidence>
<evidence type="ECO:0000313" key="4">
    <source>
        <dbReference type="Proteomes" id="UP000615760"/>
    </source>
</evidence>
<dbReference type="Proteomes" id="UP000615760">
    <property type="component" value="Unassembled WGS sequence"/>
</dbReference>
<dbReference type="InterPro" id="IPR051122">
    <property type="entry name" value="SDR_DHRS6-like"/>
</dbReference>
<evidence type="ECO:0000256" key="1">
    <source>
        <dbReference type="ARBA" id="ARBA00006484"/>
    </source>
</evidence>
<dbReference type="PRINTS" id="PR00081">
    <property type="entry name" value="GDHRDH"/>
</dbReference>
<keyword evidence="2" id="KW-0560">Oxidoreductase</keyword>
<dbReference type="SUPFAM" id="SSF51735">
    <property type="entry name" value="NAD(P)-binding Rossmann-fold domains"/>
    <property type="match status" value="1"/>
</dbReference>
<comment type="caution">
    <text evidence="3">The sequence shown here is derived from an EMBL/GenBank/DDBJ whole genome shotgun (WGS) entry which is preliminary data.</text>
</comment>
<sequence length="229" mass="24414">MATYIFAGASSAMAVQAAKILQEQGHSVIGLSTKEDNGNYTEWHTIESYTSGNFPEIETTIDGLVYFPGTINLKPFNRIKEEDFTKDYQVNALGAASFAQAYLNNLKQAENPAIVFISTVAVTTGMPFHASIAMAKAAVEGLTRSLAAELAPKVRVNCVAPSLTDTPLAGRLLGSDDKAEAAKTRNPMKKIGTPDDLAQSITFLLSDKASWVTGQVLAVDGGMNVLKPL</sequence>
<dbReference type="PANTHER" id="PTHR43477:SF1">
    <property type="entry name" value="DIHYDROANTICAPSIN 7-DEHYDROGENASE"/>
    <property type="match status" value="1"/>
</dbReference>
<comment type="similarity">
    <text evidence="1">Belongs to the short-chain dehydrogenases/reductases (SDR) family.</text>
</comment>
<accession>A0ABQ1K4Y6</accession>
<dbReference type="RefSeq" id="WP_188621682.1">
    <property type="nucleotide sequence ID" value="NZ_BMJE01000007.1"/>
</dbReference>
<evidence type="ECO:0000256" key="2">
    <source>
        <dbReference type="ARBA" id="ARBA00023002"/>
    </source>
</evidence>
<dbReference type="InterPro" id="IPR002347">
    <property type="entry name" value="SDR_fam"/>
</dbReference>